<keyword evidence="2" id="KW-0238">DNA-binding</keyword>
<evidence type="ECO:0000313" key="6">
    <source>
        <dbReference type="Proteomes" id="UP000199656"/>
    </source>
</evidence>
<protein>
    <submittedName>
        <fullName evidence="5">Transcriptional regulator, HxlR family</fullName>
    </submittedName>
</protein>
<dbReference type="OrthoDB" id="8231503at2"/>
<organism evidence="5 6">
    <name type="scientific">Chitinophaga terrae</name>
    <name type="common">ex Kim and Jung 2007</name>
    <dbReference type="NCBI Taxonomy" id="408074"/>
    <lineage>
        <taxon>Bacteria</taxon>
        <taxon>Pseudomonadati</taxon>
        <taxon>Bacteroidota</taxon>
        <taxon>Chitinophagia</taxon>
        <taxon>Chitinophagales</taxon>
        <taxon>Chitinophagaceae</taxon>
        <taxon>Chitinophaga</taxon>
    </lineage>
</organism>
<sequence>MYTKKIQEDLDCGMVLTMKVLGGKWKCCILDAIHKGMNRPSAIARYIPEASQRVIEMQLAELLFFGAIEKCPETTPVYPKRTEYRLTSLGESLLPLVAYIDEWGLKNAGVIKARLNELEDCAPVSL</sequence>
<dbReference type="GO" id="GO:0003677">
    <property type="term" value="F:DNA binding"/>
    <property type="evidence" value="ECO:0007669"/>
    <property type="project" value="UniProtKB-KW"/>
</dbReference>
<dbReference type="InterPro" id="IPR036388">
    <property type="entry name" value="WH-like_DNA-bd_sf"/>
</dbReference>
<dbReference type="Proteomes" id="UP000199656">
    <property type="component" value="Unassembled WGS sequence"/>
</dbReference>
<dbReference type="Pfam" id="PF01638">
    <property type="entry name" value="HxlR"/>
    <property type="match status" value="1"/>
</dbReference>
<keyword evidence="1" id="KW-0805">Transcription regulation</keyword>
<evidence type="ECO:0000256" key="1">
    <source>
        <dbReference type="ARBA" id="ARBA00023015"/>
    </source>
</evidence>
<dbReference type="RefSeq" id="WP_089762667.1">
    <property type="nucleotide sequence ID" value="NZ_BKAT01000018.1"/>
</dbReference>
<evidence type="ECO:0000259" key="4">
    <source>
        <dbReference type="PROSITE" id="PS51118"/>
    </source>
</evidence>
<dbReference type="PANTHER" id="PTHR33204:SF38">
    <property type="entry name" value="HTH-TYPE TRANSCRIPTIONAL ACTIVATOR HXLR"/>
    <property type="match status" value="1"/>
</dbReference>
<name>A0A1H4D3B8_9BACT</name>
<dbReference type="PROSITE" id="PS51118">
    <property type="entry name" value="HTH_HXLR"/>
    <property type="match status" value="1"/>
</dbReference>
<proteinExistence type="predicted"/>
<evidence type="ECO:0000256" key="3">
    <source>
        <dbReference type="ARBA" id="ARBA00023163"/>
    </source>
</evidence>
<dbReference type="AlphaFoldDB" id="A0A1H4D3B8"/>
<evidence type="ECO:0000313" key="5">
    <source>
        <dbReference type="EMBL" id="SEA66939.1"/>
    </source>
</evidence>
<keyword evidence="3" id="KW-0804">Transcription</keyword>
<keyword evidence="6" id="KW-1185">Reference proteome</keyword>
<dbReference type="PANTHER" id="PTHR33204">
    <property type="entry name" value="TRANSCRIPTIONAL REGULATOR, MARR FAMILY"/>
    <property type="match status" value="1"/>
</dbReference>
<accession>A0A1H4D3B8</accession>
<reference evidence="6" key="1">
    <citation type="submission" date="2016-10" db="EMBL/GenBank/DDBJ databases">
        <authorList>
            <person name="Varghese N."/>
            <person name="Submissions S."/>
        </authorList>
    </citation>
    <scope>NUCLEOTIDE SEQUENCE [LARGE SCALE GENOMIC DNA]</scope>
    <source>
        <strain evidence="6">DSM 23920</strain>
    </source>
</reference>
<feature type="domain" description="HTH hxlR-type" evidence="4">
    <location>
        <begin position="12"/>
        <end position="112"/>
    </location>
</feature>
<evidence type="ECO:0000256" key="2">
    <source>
        <dbReference type="ARBA" id="ARBA00023125"/>
    </source>
</evidence>
<dbReference type="InterPro" id="IPR002577">
    <property type="entry name" value="HTH_HxlR"/>
</dbReference>
<dbReference type="InterPro" id="IPR036390">
    <property type="entry name" value="WH_DNA-bd_sf"/>
</dbReference>
<dbReference type="SUPFAM" id="SSF46785">
    <property type="entry name" value="Winged helix' DNA-binding domain"/>
    <property type="match status" value="1"/>
</dbReference>
<gene>
    <name evidence="5" type="ORF">SAMN05660909_02924</name>
</gene>
<dbReference type="EMBL" id="FNRL01000012">
    <property type="protein sequence ID" value="SEA66939.1"/>
    <property type="molecule type" value="Genomic_DNA"/>
</dbReference>
<dbReference type="STRING" id="408074.SAMN05660909_02924"/>
<dbReference type="Gene3D" id="1.10.10.10">
    <property type="entry name" value="Winged helix-like DNA-binding domain superfamily/Winged helix DNA-binding domain"/>
    <property type="match status" value="1"/>
</dbReference>